<feature type="compositionally biased region" description="Low complexity" evidence="1">
    <location>
        <begin position="61"/>
        <end position="76"/>
    </location>
</feature>
<feature type="compositionally biased region" description="Low complexity" evidence="1">
    <location>
        <begin position="170"/>
        <end position="213"/>
    </location>
</feature>
<feature type="compositionally biased region" description="Polar residues" evidence="1">
    <location>
        <begin position="113"/>
        <end position="123"/>
    </location>
</feature>
<feature type="compositionally biased region" description="Low complexity" evidence="1">
    <location>
        <begin position="130"/>
        <end position="163"/>
    </location>
</feature>
<comment type="caution">
    <text evidence="2">The sequence shown here is derived from an EMBL/GenBank/DDBJ whole genome shotgun (WGS) entry which is preliminary data.</text>
</comment>
<keyword evidence="3" id="KW-1185">Reference proteome</keyword>
<dbReference type="EMBL" id="JBHSXI010000034">
    <property type="protein sequence ID" value="MFC6891008.1"/>
    <property type="molecule type" value="Genomic_DNA"/>
</dbReference>
<evidence type="ECO:0000313" key="3">
    <source>
        <dbReference type="Proteomes" id="UP001596333"/>
    </source>
</evidence>
<feature type="non-terminal residue" evidence="2">
    <location>
        <position position="213"/>
    </location>
</feature>
<dbReference type="Proteomes" id="UP001596333">
    <property type="component" value="Unassembled WGS sequence"/>
</dbReference>
<proteinExistence type="predicted"/>
<feature type="region of interest" description="Disordered" evidence="1">
    <location>
        <begin position="61"/>
        <end position="213"/>
    </location>
</feature>
<sequence length="213" mass="21838">MQTQQAEQFSRAPDTGRFLTAAERNAVAQLAQQYPQQVQQAYDRNVPFEAVGLPILDAKRATPSAQSATATTVPATNLHSPTTPAAADPPQEIAGNAGQTQPAPAPTLQPQTMSATAPSQTAVEATGLGSAQSGSPTPQSAQPSPQSAQPSPQLVQPQPIQSQLAPTVDAATISTQPQATATQPQPTAGAQPQQATAQSQPQQATAQSQPQQA</sequence>
<reference evidence="2 3" key="1">
    <citation type="journal article" date="2019" name="Int. J. Syst. Evol. Microbiol.">
        <title>The Global Catalogue of Microorganisms (GCM) 10K type strain sequencing project: providing services to taxonomists for standard genome sequencing and annotation.</title>
        <authorList>
            <consortium name="The Broad Institute Genomics Platform"/>
            <consortium name="The Broad Institute Genome Sequencing Center for Infectious Disease"/>
            <person name="Wu L."/>
            <person name="Ma J."/>
        </authorList>
    </citation>
    <scope>NUCLEOTIDE SEQUENCE [LARGE SCALE GENOMIC DNA]</scope>
    <source>
        <strain evidence="2 3">Y73</strain>
    </source>
</reference>
<gene>
    <name evidence="2" type="ORF">ACFQEY_18670</name>
</gene>
<accession>A0ABD5UP66</accession>
<protein>
    <submittedName>
        <fullName evidence="2">Uncharacterized protein</fullName>
    </submittedName>
</protein>
<evidence type="ECO:0000256" key="1">
    <source>
        <dbReference type="SAM" id="MobiDB-lite"/>
    </source>
</evidence>
<organism evidence="2 3">
    <name type="scientific">Halorubrum trueperi</name>
    <dbReference type="NCBI Taxonomy" id="2004704"/>
    <lineage>
        <taxon>Archaea</taxon>
        <taxon>Methanobacteriati</taxon>
        <taxon>Methanobacteriota</taxon>
        <taxon>Stenosarchaea group</taxon>
        <taxon>Halobacteria</taxon>
        <taxon>Halobacteriales</taxon>
        <taxon>Haloferacaceae</taxon>
        <taxon>Halorubrum</taxon>
    </lineage>
</organism>
<name>A0ABD5UP66_9EURY</name>
<dbReference type="AlphaFoldDB" id="A0ABD5UP66"/>
<evidence type="ECO:0000313" key="2">
    <source>
        <dbReference type="EMBL" id="MFC6891008.1"/>
    </source>
</evidence>
<feature type="compositionally biased region" description="Low complexity" evidence="1">
    <location>
        <begin position="94"/>
        <end position="112"/>
    </location>
</feature>